<accession>A0A1C6SNE7</accession>
<dbReference type="EMBL" id="FMHU01000002">
    <property type="protein sequence ID" value="SCL30902.1"/>
    <property type="molecule type" value="Genomic_DNA"/>
</dbReference>
<evidence type="ECO:0000259" key="2">
    <source>
        <dbReference type="Pfam" id="PF13529"/>
    </source>
</evidence>
<organism evidence="3 4">
    <name type="scientific">Micromonospora inyonensis</name>
    <dbReference type="NCBI Taxonomy" id="47866"/>
    <lineage>
        <taxon>Bacteria</taxon>
        <taxon>Bacillati</taxon>
        <taxon>Actinomycetota</taxon>
        <taxon>Actinomycetes</taxon>
        <taxon>Micromonosporales</taxon>
        <taxon>Micromonosporaceae</taxon>
        <taxon>Micromonospora</taxon>
    </lineage>
</organism>
<proteinExistence type="predicted"/>
<sequence>MKYPVPRPFTLFRTRRSYQVTASAAVLVVASTAGVLLVDTDTPVRRDDTVATAAEPDRSTAASRHRDRASASPANPSAVATTPPAAAATPATRSASPAATRSPDPDLTTSPTPPKPPASKVLDIQYQEQTTFYYCGPAATRIALTARDVVRSQDDLARRLHTTEAGTNSAEDTTRVLNDLVGRDVYRTRTIPGGAATPAQMDRLQADVVRAVGSGYAVVVNIAGSATDVAGGWHSYPGGHYLTVVGYRDNGRTVKIADPANAAAGSYWMTSISLAHWAATRGYSA</sequence>
<dbReference type="SUPFAM" id="SSF54001">
    <property type="entry name" value="Cysteine proteinases"/>
    <property type="match status" value="1"/>
</dbReference>
<protein>
    <submittedName>
        <fullName evidence="3">Peptidase_C39 like family protein</fullName>
    </submittedName>
</protein>
<dbReference type="AlphaFoldDB" id="A0A1C6SNE7"/>
<feature type="domain" description="Peptidase C39-like" evidence="2">
    <location>
        <begin position="122"/>
        <end position="260"/>
    </location>
</feature>
<dbReference type="InterPro" id="IPR038765">
    <property type="entry name" value="Papain-like_cys_pep_sf"/>
</dbReference>
<dbReference type="InterPro" id="IPR039564">
    <property type="entry name" value="Peptidase_C39-like"/>
</dbReference>
<evidence type="ECO:0000256" key="1">
    <source>
        <dbReference type="SAM" id="MobiDB-lite"/>
    </source>
</evidence>
<evidence type="ECO:0000313" key="4">
    <source>
        <dbReference type="Proteomes" id="UP000198906"/>
    </source>
</evidence>
<dbReference type="Proteomes" id="UP000198906">
    <property type="component" value="Unassembled WGS sequence"/>
</dbReference>
<dbReference type="STRING" id="47866.GA0074694_5830"/>
<gene>
    <name evidence="3" type="ORF">GA0074694_5830</name>
</gene>
<feature type="region of interest" description="Disordered" evidence="1">
    <location>
        <begin position="47"/>
        <end position="121"/>
    </location>
</feature>
<evidence type="ECO:0000313" key="3">
    <source>
        <dbReference type="EMBL" id="SCL30902.1"/>
    </source>
</evidence>
<dbReference type="Gene3D" id="3.90.70.10">
    <property type="entry name" value="Cysteine proteinases"/>
    <property type="match status" value="1"/>
</dbReference>
<reference evidence="4" key="1">
    <citation type="submission" date="2016-06" db="EMBL/GenBank/DDBJ databases">
        <authorList>
            <person name="Varghese N."/>
        </authorList>
    </citation>
    <scope>NUCLEOTIDE SEQUENCE [LARGE SCALE GENOMIC DNA]</scope>
    <source>
        <strain evidence="4">DSM 46123</strain>
    </source>
</reference>
<dbReference type="Pfam" id="PF13529">
    <property type="entry name" value="Peptidase_C39_2"/>
    <property type="match status" value="1"/>
</dbReference>
<keyword evidence="4" id="KW-1185">Reference proteome</keyword>
<name>A0A1C6SNE7_9ACTN</name>
<feature type="compositionally biased region" description="Low complexity" evidence="1">
    <location>
        <begin position="70"/>
        <end position="110"/>
    </location>
</feature>